<dbReference type="RefSeq" id="WP_346028274.1">
    <property type="nucleotide sequence ID" value="NZ_BAAAON010000002.1"/>
</dbReference>
<organism evidence="3 4">
    <name type="scientific">Arthrobacter parietis</name>
    <dbReference type="NCBI Taxonomy" id="271434"/>
    <lineage>
        <taxon>Bacteria</taxon>
        <taxon>Bacillati</taxon>
        <taxon>Actinomycetota</taxon>
        <taxon>Actinomycetes</taxon>
        <taxon>Micrococcales</taxon>
        <taxon>Micrococcaceae</taxon>
        <taxon>Arthrobacter</taxon>
    </lineage>
</organism>
<reference evidence="4" key="1">
    <citation type="journal article" date="2019" name="Int. J. Syst. Evol. Microbiol.">
        <title>The Global Catalogue of Microorganisms (GCM) 10K type strain sequencing project: providing services to taxonomists for standard genome sequencing and annotation.</title>
        <authorList>
            <consortium name="The Broad Institute Genomics Platform"/>
            <consortium name="The Broad Institute Genome Sequencing Center for Infectious Disease"/>
            <person name="Wu L."/>
            <person name="Ma J."/>
        </authorList>
    </citation>
    <scope>NUCLEOTIDE SEQUENCE [LARGE SCALE GENOMIC DNA]</scope>
    <source>
        <strain evidence="4">JCM 14917</strain>
    </source>
</reference>
<sequence length="446" mass="46407">MTDTYLNLVNAQPLSRIAKAAGLPRPVPLRRYAPDAPLVPGPVLVLGRSRSTQDMAATLLEWNLDVRRHLRPKEKFGAAVVVLDDLAHPGELSEVFLELGHGLRNLLPGGRIITISRPVTSEISPQTAAARQAVDGTLRSLAKELRGGATANGILLGEGVNTAAPSVRGTLEFLLSGKSAYVDGQFIAVGSDHGAPPKSAELPLAGRTAVVTGAARGIGAEIVRVLRRDGAHIIAVDVPAAGEQLAQVANHAGGTALQVDVTAPDAAERILRHAATRYGGLDIMVHNAGITRDRLLANMDQARWSSVLAVNVESQLRINEKLLSSDHFNSNGSIVCLASTSGIAGNRGQTNYAASKAGVIGMVRATADALAGSGRTINAVAPGFIETDMTARIPFATREVARRLSSLQQGGLPLDVAEAVSFLASTNAAGINGQVLRVCGQNLVGA</sequence>
<dbReference type="EMBL" id="BAAAON010000002">
    <property type="protein sequence ID" value="GAA2176055.1"/>
    <property type="molecule type" value="Genomic_DNA"/>
</dbReference>
<dbReference type="Pfam" id="PF13561">
    <property type="entry name" value="adh_short_C2"/>
    <property type="match status" value="1"/>
</dbReference>
<dbReference type="PRINTS" id="PR00080">
    <property type="entry name" value="SDRFAMILY"/>
</dbReference>
<dbReference type="InterPro" id="IPR002347">
    <property type="entry name" value="SDR_fam"/>
</dbReference>
<evidence type="ECO:0000256" key="1">
    <source>
        <dbReference type="ARBA" id="ARBA00006484"/>
    </source>
</evidence>
<evidence type="ECO:0000259" key="2">
    <source>
        <dbReference type="SMART" id="SM00822"/>
    </source>
</evidence>
<dbReference type="PANTHER" id="PTHR42879">
    <property type="entry name" value="3-OXOACYL-(ACYL-CARRIER-PROTEIN) REDUCTASE"/>
    <property type="match status" value="1"/>
</dbReference>
<keyword evidence="4" id="KW-1185">Reference proteome</keyword>
<dbReference type="PROSITE" id="PS00061">
    <property type="entry name" value="ADH_SHORT"/>
    <property type="match status" value="1"/>
</dbReference>
<dbReference type="SUPFAM" id="SSF51735">
    <property type="entry name" value="NAD(P)-binding Rossmann-fold domains"/>
    <property type="match status" value="2"/>
</dbReference>
<dbReference type="InterPro" id="IPR057326">
    <property type="entry name" value="KR_dom"/>
</dbReference>
<dbReference type="Proteomes" id="UP001500974">
    <property type="component" value="Unassembled WGS sequence"/>
</dbReference>
<gene>
    <name evidence="3" type="ORF">GCM10009784_20970</name>
</gene>
<protein>
    <submittedName>
        <fullName evidence="3">3-oxoacyl-ACP reductase</fullName>
    </submittedName>
</protein>
<feature type="domain" description="Ketoreductase" evidence="2">
    <location>
        <begin position="207"/>
        <end position="388"/>
    </location>
</feature>
<proteinExistence type="inferred from homology"/>
<dbReference type="Gene3D" id="3.40.50.720">
    <property type="entry name" value="NAD(P)-binding Rossmann-like Domain"/>
    <property type="match status" value="2"/>
</dbReference>
<dbReference type="PRINTS" id="PR00081">
    <property type="entry name" value="GDHRDH"/>
</dbReference>
<evidence type="ECO:0000313" key="3">
    <source>
        <dbReference type="EMBL" id="GAA2176055.1"/>
    </source>
</evidence>
<dbReference type="PANTHER" id="PTHR42879:SF2">
    <property type="entry name" value="3-OXOACYL-[ACYL-CARRIER-PROTEIN] REDUCTASE FABG"/>
    <property type="match status" value="1"/>
</dbReference>
<dbReference type="InterPro" id="IPR050259">
    <property type="entry name" value="SDR"/>
</dbReference>
<dbReference type="InterPro" id="IPR036291">
    <property type="entry name" value="NAD(P)-bd_dom_sf"/>
</dbReference>
<dbReference type="SMART" id="SM00822">
    <property type="entry name" value="PKS_KR"/>
    <property type="match status" value="1"/>
</dbReference>
<comment type="similarity">
    <text evidence="1">Belongs to the short-chain dehydrogenases/reductases (SDR) family.</text>
</comment>
<comment type="caution">
    <text evidence="3">The sequence shown here is derived from an EMBL/GenBank/DDBJ whole genome shotgun (WGS) entry which is preliminary data.</text>
</comment>
<accession>A0ABP5MN32</accession>
<dbReference type="NCBIfam" id="NF006110">
    <property type="entry name" value="PRK08261.1"/>
    <property type="match status" value="1"/>
</dbReference>
<evidence type="ECO:0000313" key="4">
    <source>
        <dbReference type="Proteomes" id="UP001500974"/>
    </source>
</evidence>
<name>A0ABP5MN32_9MICC</name>
<dbReference type="InterPro" id="IPR020904">
    <property type="entry name" value="Sc_DH/Rdtase_CS"/>
</dbReference>